<dbReference type="Pfam" id="PF19617">
    <property type="entry name" value="DUF6122"/>
    <property type="match status" value="1"/>
</dbReference>
<keyword evidence="1" id="KW-0812">Transmembrane</keyword>
<dbReference type="Proteomes" id="UP000528457">
    <property type="component" value="Unassembled WGS sequence"/>
</dbReference>
<name>A0A7X0MUP2_9GAMM</name>
<evidence type="ECO:0000256" key="1">
    <source>
        <dbReference type="SAM" id="Phobius"/>
    </source>
</evidence>
<dbReference type="EMBL" id="JACHHT010000001">
    <property type="protein sequence ID" value="MBB6520861.1"/>
    <property type="molecule type" value="Genomic_DNA"/>
</dbReference>
<keyword evidence="1" id="KW-1133">Transmembrane helix</keyword>
<dbReference type="AlphaFoldDB" id="A0A7X0MUP2"/>
<keyword evidence="1" id="KW-0472">Membrane</keyword>
<feature type="transmembrane region" description="Helical" evidence="1">
    <location>
        <begin position="17"/>
        <end position="36"/>
    </location>
</feature>
<dbReference type="InParanoid" id="A0A7X0MUP2"/>
<gene>
    <name evidence="2" type="ORF">HNR48_001139</name>
</gene>
<evidence type="ECO:0000313" key="3">
    <source>
        <dbReference type="Proteomes" id="UP000528457"/>
    </source>
</evidence>
<protein>
    <submittedName>
        <fullName evidence="2">Uncharacterized protein</fullName>
    </submittedName>
</protein>
<keyword evidence="3" id="KW-1185">Reference proteome</keyword>
<comment type="caution">
    <text evidence="2">The sequence shown here is derived from an EMBL/GenBank/DDBJ whole genome shotgun (WGS) entry which is preliminary data.</text>
</comment>
<accession>A0A7X0MUP2</accession>
<dbReference type="InterPro" id="IPR046125">
    <property type="entry name" value="DUF6122"/>
</dbReference>
<reference evidence="2 3" key="1">
    <citation type="submission" date="2020-08" db="EMBL/GenBank/DDBJ databases">
        <title>Genomic Encyclopedia of Type Strains, Phase IV (KMG-IV): sequencing the most valuable type-strain genomes for metagenomic binning, comparative biology and taxonomic classification.</title>
        <authorList>
            <person name="Goeker M."/>
        </authorList>
    </citation>
    <scope>NUCLEOTIDE SEQUENCE [LARGE SCALE GENOMIC DNA]</scope>
    <source>
        <strain evidence="2 3">DSM 22368</strain>
    </source>
</reference>
<dbReference type="RefSeq" id="WP_166850072.1">
    <property type="nucleotide sequence ID" value="NZ_JAAONY010000001.1"/>
</dbReference>
<evidence type="ECO:0000313" key="2">
    <source>
        <dbReference type="EMBL" id="MBB6520861.1"/>
    </source>
</evidence>
<organism evidence="2 3">
    <name type="scientific">Pseudoteredinibacter isoporae</name>
    <dbReference type="NCBI Taxonomy" id="570281"/>
    <lineage>
        <taxon>Bacteria</taxon>
        <taxon>Pseudomonadati</taxon>
        <taxon>Pseudomonadota</taxon>
        <taxon>Gammaproteobacteria</taxon>
        <taxon>Cellvibrionales</taxon>
        <taxon>Cellvibrionaceae</taxon>
        <taxon>Pseudoteredinibacter</taxon>
    </lineage>
</organism>
<sequence length="121" mass="13660">MVDFGIGLLSGAFEEPVIFHIALHFIVPLAVAVCFFPKHWRKAYLIMMLTMLVDIDHLLATPIYDPNRCSIGFHPLHRLPLIVGYLALCLFSKTRWVGLGLVIHMALDSIDCQVNTGQWTN</sequence>
<proteinExistence type="predicted"/>